<protein>
    <submittedName>
        <fullName evidence="2">Uncharacterized protein</fullName>
    </submittedName>
</protein>
<organism evidence="2 5">
    <name type="scientific">Vanilla planifolia</name>
    <name type="common">Vanilla</name>
    <dbReference type="NCBI Taxonomy" id="51239"/>
    <lineage>
        <taxon>Eukaryota</taxon>
        <taxon>Viridiplantae</taxon>
        <taxon>Streptophyta</taxon>
        <taxon>Embryophyta</taxon>
        <taxon>Tracheophyta</taxon>
        <taxon>Spermatophyta</taxon>
        <taxon>Magnoliopsida</taxon>
        <taxon>Liliopsida</taxon>
        <taxon>Asparagales</taxon>
        <taxon>Orchidaceae</taxon>
        <taxon>Vanilloideae</taxon>
        <taxon>Vanilleae</taxon>
        <taxon>Vanilla</taxon>
    </lineage>
</organism>
<evidence type="ECO:0000256" key="1">
    <source>
        <dbReference type="SAM" id="MobiDB-lite"/>
    </source>
</evidence>
<dbReference type="EMBL" id="JADCNL010000411">
    <property type="protein sequence ID" value="KAG0447907.1"/>
    <property type="molecule type" value="Genomic_DNA"/>
</dbReference>
<evidence type="ECO:0000313" key="3">
    <source>
        <dbReference type="EMBL" id="KAG0447907.1"/>
    </source>
</evidence>
<reference evidence="4 5" key="1">
    <citation type="journal article" date="2020" name="Nat. Food">
        <title>A phased Vanilla planifolia genome enables genetic improvement of flavour and production.</title>
        <authorList>
            <person name="Hasing T."/>
            <person name="Tang H."/>
            <person name="Brym M."/>
            <person name="Khazi F."/>
            <person name="Huang T."/>
            <person name="Chambers A.H."/>
        </authorList>
    </citation>
    <scope>NUCLEOTIDE SEQUENCE [LARGE SCALE GENOMIC DNA]</scope>
    <source>
        <tissue evidence="2">Leaf</tissue>
    </source>
</reference>
<sequence length="70" mass="7681">MTACQDAAATNNPLGNEPSADELYNADLRQKLLKVQNSNSHLNWETIVLSCMDLLTDGYRGKRNNAPSTS</sequence>
<evidence type="ECO:0000313" key="5">
    <source>
        <dbReference type="Proteomes" id="UP000639772"/>
    </source>
</evidence>
<proteinExistence type="predicted"/>
<dbReference type="Proteomes" id="UP000636800">
    <property type="component" value="Unassembled WGS sequence"/>
</dbReference>
<feature type="region of interest" description="Disordered" evidence="1">
    <location>
        <begin position="1"/>
        <end position="20"/>
    </location>
</feature>
<dbReference type="EMBL" id="JADCNM010000412">
    <property type="protein sequence ID" value="KAG0447832.1"/>
    <property type="molecule type" value="Genomic_DNA"/>
</dbReference>
<dbReference type="Proteomes" id="UP000639772">
    <property type="component" value="Unassembled WGS sequence"/>
</dbReference>
<keyword evidence="4" id="KW-1185">Reference proteome</keyword>
<comment type="caution">
    <text evidence="2">The sequence shown here is derived from an EMBL/GenBank/DDBJ whole genome shotgun (WGS) entry which is preliminary data.</text>
</comment>
<accession>A0A835U4A3</accession>
<evidence type="ECO:0000313" key="2">
    <source>
        <dbReference type="EMBL" id="KAG0447832.1"/>
    </source>
</evidence>
<dbReference type="AlphaFoldDB" id="A0A835U4A3"/>
<name>A0A835U4A3_VANPL</name>
<evidence type="ECO:0000313" key="4">
    <source>
        <dbReference type="Proteomes" id="UP000636800"/>
    </source>
</evidence>
<gene>
    <name evidence="3" type="ORF">HPP92_028109</name>
    <name evidence="2" type="ORF">HPP92_028129</name>
</gene>